<dbReference type="VEuPathDB" id="FungiDB:AeMF1_001283"/>
<evidence type="ECO:0000256" key="1">
    <source>
        <dbReference type="ARBA" id="ARBA00023860"/>
    </source>
</evidence>
<feature type="region of interest" description="Disordered" evidence="2">
    <location>
        <begin position="350"/>
        <end position="419"/>
    </location>
</feature>
<name>A0A6G0X0L3_9STRA</name>
<dbReference type="InterPro" id="IPR000719">
    <property type="entry name" value="Prot_kinase_dom"/>
</dbReference>
<evidence type="ECO:0000259" key="3">
    <source>
        <dbReference type="PROSITE" id="PS50011"/>
    </source>
</evidence>
<proteinExistence type="predicted"/>
<dbReference type="Proteomes" id="UP000481153">
    <property type="component" value="Unassembled WGS sequence"/>
</dbReference>
<dbReference type="AlphaFoldDB" id="A0A6G0X0L3"/>
<evidence type="ECO:0000313" key="5">
    <source>
        <dbReference type="Proteomes" id="UP000481153"/>
    </source>
</evidence>
<dbReference type="InterPro" id="IPR050235">
    <property type="entry name" value="CK1_Ser-Thr_kinase"/>
</dbReference>
<dbReference type="SUPFAM" id="SSF56112">
    <property type="entry name" value="Protein kinase-like (PK-like)"/>
    <property type="match status" value="1"/>
</dbReference>
<sequence>MLTKGTILKNWVLGEKLGSGACSEVYIVTPVKGDGSESYAMKVSPLPPVNTGNKKRKKSHADRSADALYAEHLLYVNTLAGLDGIPALPPSGAYGEDKGYRFLVLQRLGRTLEDVRREYGALPERTVARVGLDILTMFRYLHSRKIIFVDVKPDNFMLERGQERKVYCVDFGIAERYMMVTGAHKPYKVGGVVGTPSFLSINCHNGSTPSRRDDIEALLYVCLYLIRGELPWQSAKSDTEGARLKSEIPLDSLCENLTGEWKDMLACVRGYSFDEEPDYTFFEDSLKRIAGSLSLSGLYEWNGEPKTKKAKTAKSVEVSKGALKANGKVVREKKASSPVIDVTNDEIEEKATARPNAKASSEIKGKVVAHSKSKAASDDETIPPAQTKTARVDEKKAPTNTGKANKENKIVNKTPSTRRVEAATRAVGAAAAANAAATIARRTRSATKALAD</sequence>
<dbReference type="SMART" id="SM00220">
    <property type="entry name" value="S_TKc"/>
    <property type="match status" value="1"/>
</dbReference>
<dbReference type="Gene3D" id="1.10.510.10">
    <property type="entry name" value="Transferase(Phosphotransferase) domain 1"/>
    <property type="match status" value="1"/>
</dbReference>
<accession>A0A6G0X0L3</accession>
<dbReference type="Pfam" id="PF00069">
    <property type="entry name" value="Pkinase"/>
    <property type="match status" value="1"/>
</dbReference>
<dbReference type="PANTHER" id="PTHR11909">
    <property type="entry name" value="CASEIN KINASE-RELATED"/>
    <property type="match status" value="1"/>
</dbReference>
<protein>
    <recommendedName>
        <fullName evidence="1">Casein kinase I</fullName>
    </recommendedName>
</protein>
<gene>
    <name evidence="4" type="ORF">Ae201684_009658</name>
</gene>
<evidence type="ECO:0000256" key="2">
    <source>
        <dbReference type="SAM" id="MobiDB-lite"/>
    </source>
</evidence>
<dbReference type="PROSITE" id="PS50011">
    <property type="entry name" value="PROTEIN_KINASE_DOM"/>
    <property type="match status" value="1"/>
</dbReference>
<reference evidence="4 5" key="1">
    <citation type="submission" date="2019-07" db="EMBL/GenBank/DDBJ databases">
        <title>Genomics analysis of Aphanomyces spp. identifies a new class of oomycete effector associated with host adaptation.</title>
        <authorList>
            <person name="Gaulin E."/>
        </authorList>
    </citation>
    <scope>NUCLEOTIDE SEQUENCE [LARGE SCALE GENOMIC DNA]</scope>
    <source>
        <strain evidence="4 5">ATCC 201684</strain>
    </source>
</reference>
<evidence type="ECO:0000313" key="4">
    <source>
        <dbReference type="EMBL" id="KAF0733412.1"/>
    </source>
</evidence>
<comment type="caution">
    <text evidence="4">The sequence shown here is derived from an EMBL/GenBank/DDBJ whole genome shotgun (WGS) entry which is preliminary data.</text>
</comment>
<dbReference type="GO" id="GO:0004672">
    <property type="term" value="F:protein kinase activity"/>
    <property type="evidence" value="ECO:0007669"/>
    <property type="project" value="InterPro"/>
</dbReference>
<organism evidence="4 5">
    <name type="scientific">Aphanomyces euteiches</name>
    <dbReference type="NCBI Taxonomy" id="100861"/>
    <lineage>
        <taxon>Eukaryota</taxon>
        <taxon>Sar</taxon>
        <taxon>Stramenopiles</taxon>
        <taxon>Oomycota</taxon>
        <taxon>Saprolegniomycetes</taxon>
        <taxon>Saprolegniales</taxon>
        <taxon>Verrucalvaceae</taxon>
        <taxon>Aphanomyces</taxon>
    </lineage>
</organism>
<dbReference type="EMBL" id="VJMJ01000122">
    <property type="protein sequence ID" value="KAF0733412.1"/>
    <property type="molecule type" value="Genomic_DNA"/>
</dbReference>
<feature type="domain" description="Protein kinase" evidence="3">
    <location>
        <begin position="11"/>
        <end position="373"/>
    </location>
</feature>
<dbReference type="InterPro" id="IPR011009">
    <property type="entry name" value="Kinase-like_dom_sf"/>
</dbReference>
<dbReference type="GO" id="GO:0005524">
    <property type="term" value="F:ATP binding"/>
    <property type="evidence" value="ECO:0007669"/>
    <property type="project" value="InterPro"/>
</dbReference>
<keyword evidence="5" id="KW-1185">Reference proteome</keyword>